<feature type="transmembrane region" description="Helical" evidence="5">
    <location>
        <begin position="217"/>
        <end position="245"/>
    </location>
</feature>
<accession>A0A917FX70</accession>
<dbReference type="GO" id="GO:0016020">
    <property type="term" value="C:membrane"/>
    <property type="evidence" value="ECO:0007669"/>
    <property type="project" value="UniProtKB-SubCell"/>
</dbReference>
<feature type="transmembrane region" description="Helical" evidence="5">
    <location>
        <begin position="175"/>
        <end position="197"/>
    </location>
</feature>
<keyword evidence="8" id="KW-1185">Reference proteome</keyword>
<name>A0A917FX70_9BACL</name>
<comment type="subcellular location">
    <subcellularLocation>
        <location evidence="1">Membrane</location>
        <topology evidence="1">Multi-pass membrane protein</topology>
    </subcellularLocation>
</comment>
<keyword evidence="4 5" id="KW-0472">Membrane</keyword>
<dbReference type="Pfam" id="PF12698">
    <property type="entry name" value="ABC2_membrane_3"/>
    <property type="match status" value="1"/>
</dbReference>
<evidence type="ECO:0000256" key="2">
    <source>
        <dbReference type="ARBA" id="ARBA00022692"/>
    </source>
</evidence>
<dbReference type="EMBL" id="BMGR01000009">
    <property type="protein sequence ID" value="GGG09976.1"/>
    <property type="molecule type" value="Genomic_DNA"/>
</dbReference>
<evidence type="ECO:0000313" key="8">
    <source>
        <dbReference type="Proteomes" id="UP000644756"/>
    </source>
</evidence>
<evidence type="ECO:0000259" key="6">
    <source>
        <dbReference type="Pfam" id="PF12698"/>
    </source>
</evidence>
<evidence type="ECO:0000256" key="1">
    <source>
        <dbReference type="ARBA" id="ARBA00004141"/>
    </source>
</evidence>
<dbReference type="InterPro" id="IPR013525">
    <property type="entry name" value="ABC2_TM"/>
</dbReference>
<dbReference type="PANTHER" id="PTHR43027">
    <property type="entry name" value="DOXORUBICIN RESISTANCE ABC TRANSPORTER PERMEASE PROTEIN DRRC-RELATED"/>
    <property type="match status" value="1"/>
</dbReference>
<evidence type="ECO:0000256" key="4">
    <source>
        <dbReference type="ARBA" id="ARBA00023136"/>
    </source>
</evidence>
<dbReference type="InterPro" id="IPR052902">
    <property type="entry name" value="ABC-2_transporter"/>
</dbReference>
<keyword evidence="2 5" id="KW-0812">Transmembrane</keyword>
<dbReference type="AlphaFoldDB" id="A0A917FX70"/>
<feature type="transmembrane region" description="Helical" evidence="5">
    <location>
        <begin position="25"/>
        <end position="44"/>
    </location>
</feature>
<proteinExistence type="predicted"/>
<reference evidence="7" key="2">
    <citation type="submission" date="2020-09" db="EMBL/GenBank/DDBJ databases">
        <authorList>
            <person name="Sun Q."/>
            <person name="Zhou Y."/>
        </authorList>
    </citation>
    <scope>NUCLEOTIDE SEQUENCE</scope>
    <source>
        <strain evidence="7">CGMCC 1.12987</strain>
    </source>
</reference>
<evidence type="ECO:0000256" key="3">
    <source>
        <dbReference type="ARBA" id="ARBA00022989"/>
    </source>
</evidence>
<dbReference type="PANTHER" id="PTHR43027:SF2">
    <property type="entry name" value="TRANSPORT PERMEASE PROTEIN"/>
    <property type="match status" value="1"/>
</dbReference>
<organism evidence="7 8">
    <name type="scientific">Paenibacillus abyssi</name>
    <dbReference type="NCBI Taxonomy" id="1340531"/>
    <lineage>
        <taxon>Bacteria</taxon>
        <taxon>Bacillati</taxon>
        <taxon>Bacillota</taxon>
        <taxon>Bacilli</taxon>
        <taxon>Bacillales</taxon>
        <taxon>Paenibacillaceae</taxon>
        <taxon>Paenibacillus</taxon>
    </lineage>
</organism>
<reference evidence="7" key="1">
    <citation type="journal article" date="2014" name="Int. J. Syst. Evol. Microbiol.">
        <title>Complete genome sequence of Corynebacterium casei LMG S-19264T (=DSM 44701T), isolated from a smear-ripened cheese.</title>
        <authorList>
            <consortium name="US DOE Joint Genome Institute (JGI-PGF)"/>
            <person name="Walter F."/>
            <person name="Albersmeier A."/>
            <person name="Kalinowski J."/>
            <person name="Ruckert C."/>
        </authorList>
    </citation>
    <scope>NUCLEOTIDE SEQUENCE</scope>
    <source>
        <strain evidence="7">CGMCC 1.12987</strain>
    </source>
</reference>
<dbReference type="GO" id="GO:0140359">
    <property type="term" value="F:ABC-type transporter activity"/>
    <property type="evidence" value="ECO:0007669"/>
    <property type="project" value="InterPro"/>
</dbReference>
<evidence type="ECO:0000313" key="7">
    <source>
        <dbReference type="EMBL" id="GGG09976.1"/>
    </source>
</evidence>
<feature type="transmembrane region" description="Helical" evidence="5">
    <location>
        <begin position="251"/>
        <end position="275"/>
    </location>
</feature>
<feature type="domain" description="ABC-2 type transporter transmembrane" evidence="6">
    <location>
        <begin position="23"/>
        <end position="275"/>
    </location>
</feature>
<evidence type="ECO:0000256" key="5">
    <source>
        <dbReference type="SAM" id="Phobius"/>
    </source>
</evidence>
<sequence>MNKHGKQFAKLFSTHFKMTFREKQVWFWSIFYPVLLMVIFMIIFGGGSSDSFSAKIALVEPQGNPLSQGLKQSFEQVDVFTIMDDQPVSQDQAESWLKDKEIDAVIVLPASVTDTEVGLLMNKESQNSTSAQAINGILNNMVLQANLMGQNAEDQLHVTADYISSGSEKLEYTDFILTGMIALAISQAGLFGMVGMVEMRRNGLLKRLMMTPVSMRLFGISNMAVRFILSAIQIVLLGLIGVVAFKANLDINLLSLLFIFIVGTLSFAGFGFMIAA</sequence>
<gene>
    <name evidence="7" type="ORF">GCM10010916_28550</name>
</gene>
<protein>
    <recommendedName>
        <fullName evidence="6">ABC-2 type transporter transmembrane domain-containing protein</fullName>
    </recommendedName>
</protein>
<dbReference type="Proteomes" id="UP000644756">
    <property type="component" value="Unassembled WGS sequence"/>
</dbReference>
<keyword evidence="3 5" id="KW-1133">Transmembrane helix</keyword>
<comment type="caution">
    <text evidence="7">The sequence shown here is derived from an EMBL/GenBank/DDBJ whole genome shotgun (WGS) entry which is preliminary data.</text>
</comment>